<organism evidence="2 3">
    <name type="scientific">Grus japonensis</name>
    <name type="common">Japanese crane</name>
    <name type="synonym">Red-crowned crane</name>
    <dbReference type="NCBI Taxonomy" id="30415"/>
    <lineage>
        <taxon>Eukaryota</taxon>
        <taxon>Metazoa</taxon>
        <taxon>Chordata</taxon>
        <taxon>Craniata</taxon>
        <taxon>Vertebrata</taxon>
        <taxon>Euteleostomi</taxon>
        <taxon>Archelosauria</taxon>
        <taxon>Archosauria</taxon>
        <taxon>Dinosauria</taxon>
        <taxon>Saurischia</taxon>
        <taxon>Theropoda</taxon>
        <taxon>Coelurosauria</taxon>
        <taxon>Aves</taxon>
        <taxon>Neognathae</taxon>
        <taxon>Neoaves</taxon>
        <taxon>Gruiformes</taxon>
        <taxon>Gruidae</taxon>
        <taxon>Grus</taxon>
    </lineage>
</organism>
<comment type="caution">
    <text evidence="2">The sequence shown here is derived from an EMBL/GenBank/DDBJ whole genome shotgun (WGS) entry which is preliminary data.</text>
</comment>
<reference evidence="2 3" key="1">
    <citation type="submission" date="2024-06" db="EMBL/GenBank/DDBJ databases">
        <title>The draft genome of Grus japonensis, version 3.</title>
        <authorList>
            <person name="Nabeshima K."/>
            <person name="Suzuki S."/>
            <person name="Onuma M."/>
        </authorList>
    </citation>
    <scope>NUCLEOTIDE SEQUENCE [LARGE SCALE GENOMIC DNA]</scope>
    <source>
        <strain evidence="2 3">451A</strain>
    </source>
</reference>
<dbReference type="Proteomes" id="UP001623348">
    <property type="component" value="Unassembled WGS sequence"/>
</dbReference>
<name>A0ABC9W716_GRUJA</name>
<evidence type="ECO:0000313" key="2">
    <source>
        <dbReference type="EMBL" id="GAB0181334.1"/>
    </source>
</evidence>
<dbReference type="AlphaFoldDB" id="A0ABC9W716"/>
<proteinExistence type="predicted"/>
<keyword evidence="3" id="KW-1185">Reference proteome</keyword>
<feature type="compositionally biased region" description="Low complexity" evidence="1">
    <location>
        <begin position="1"/>
        <end position="15"/>
    </location>
</feature>
<evidence type="ECO:0000256" key="1">
    <source>
        <dbReference type="SAM" id="MobiDB-lite"/>
    </source>
</evidence>
<accession>A0ABC9W716</accession>
<feature type="compositionally biased region" description="Pro residues" evidence="1">
    <location>
        <begin position="16"/>
        <end position="25"/>
    </location>
</feature>
<evidence type="ECO:0000313" key="3">
    <source>
        <dbReference type="Proteomes" id="UP001623348"/>
    </source>
</evidence>
<dbReference type="EMBL" id="BAAFJT010000002">
    <property type="protein sequence ID" value="GAB0181334.1"/>
    <property type="molecule type" value="Genomic_DNA"/>
</dbReference>
<gene>
    <name evidence="2" type="ORF">GRJ2_000598700</name>
</gene>
<sequence>MTSPRSLLSSHSLPILPVPTTPPNEAPSQALRRREAALPGPPLHHPHTRLPLRPEPFARTPAAGYPQSRDAPLDAGTHGVRFVCALAVELSFRSSACPRQPELEQIPNLHLWKLPVCLKMSLHPKMSKCSSLQTSL</sequence>
<protein>
    <submittedName>
        <fullName evidence="2">Uncharacterized protein</fullName>
    </submittedName>
</protein>
<feature type="region of interest" description="Disordered" evidence="1">
    <location>
        <begin position="1"/>
        <end position="72"/>
    </location>
</feature>